<dbReference type="InterPro" id="IPR037883">
    <property type="entry name" value="Knr4/Smi1-like_sf"/>
</dbReference>
<reference evidence="3" key="1">
    <citation type="journal article" date="2019" name="Int. J. Syst. Evol. Microbiol.">
        <title>The Global Catalogue of Microorganisms (GCM) 10K type strain sequencing project: providing services to taxonomists for standard genome sequencing and annotation.</title>
        <authorList>
            <consortium name="The Broad Institute Genomics Platform"/>
            <consortium name="The Broad Institute Genome Sequencing Center for Infectious Disease"/>
            <person name="Wu L."/>
            <person name="Ma J."/>
        </authorList>
    </citation>
    <scope>NUCLEOTIDE SEQUENCE [LARGE SCALE GENOMIC DNA]</scope>
    <source>
        <strain evidence="3">JCM 17919</strain>
    </source>
</reference>
<evidence type="ECO:0000259" key="1">
    <source>
        <dbReference type="SMART" id="SM00860"/>
    </source>
</evidence>
<dbReference type="SUPFAM" id="SSF160631">
    <property type="entry name" value="SMI1/KNR4-like"/>
    <property type="match status" value="1"/>
</dbReference>
<keyword evidence="3" id="KW-1185">Reference proteome</keyword>
<dbReference type="Gene3D" id="3.40.1580.10">
    <property type="entry name" value="SMI1/KNR4-like"/>
    <property type="match status" value="1"/>
</dbReference>
<feature type="domain" description="Knr4/Smi1-like" evidence="1">
    <location>
        <begin position="27"/>
        <end position="133"/>
    </location>
</feature>
<dbReference type="Proteomes" id="UP001501725">
    <property type="component" value="Unassembled WGS sequence"/>
</dbReference>
<dbReference type="Pfam" id="PF09346">
    <property type="entry name" value="SMI1_KNR4"/>
    <property type="match status" value="1"/>
</dbReference>
<dbReference type="EMBL" id="BAABGY010000008">
    <property type="protein sequence ID" value="GAA4333901.1"/>
    <property type="molecule type" value="Genomic_DNA"/>
</dbReference>
<name>A0ABP8H3N2_9BACT</name>
<gene>
    <name evidence="2" type="ORF">GCM10023184_27460</name>
</gene>
<evidence type="ECO:0000313" key="2">
    <source>
        <dbReference type="EMBL" id="GAA4333901.1"/>
    </source>
</evidence>
<organism evidence="2 3">
    <name type="scientific">Flaviaesturariibacter amylovorans</name>
    <dbReference type="NCBI Taxonomy" id="1084520"/>
    <lineage>
        <taxon>Bacteria</taxon>
        <taxon>Pseudomonadati</taxon>
        <taxon>Bacteroidota</taxon>
        <taxon>Chitinophagia</taxon>
        <taxon>Chitinophagales</taxon>
        <taxon>Chitinophagaceae</taxon>
        <taxon>Flaviaestuariibacter</taxon>
    </lineage>
</organism>
<dbReference type="InterPro" id="IPR018958">
    <property type="entry name" value="Knr4/Smi1-like_dom"/>
</dbReference>
<evidence type="ECO:0000313" key="3">
    <source>
        <dbReference type="Proteomes" id="UP001501725"/>
    </source>
</evidence>
<proteinExistence type="predicted"/>
<protein>
    <recommendedName>
        <fullName evidence="1">Knr4/Smi1-like domain-containing protein</fullName>
    </recommendedName>
</protein>
<dbReference type="RefSeq" id="WP_345256331.1">
    <property type="nucleotide sequence ID" value="NZ_BAABGY010000008.1"/>
</dbReference>
<sequence>MAHPEFAQKLLTLILQWEAASMPLQPGASPFAISAAEALIGYRFEDDFRAYLAAVNGSGQELDAEMFAFWSLDEIRANNTSGYYPTDHVWFADYFMNIFSYGFSRADGGIYIALEGKRVIDRLTGSFAGFLDLYLEDPFLLQR</sequence>
<comment type="caution">
    <text evidence="2">The sequence shown here is derived from an EMBL/GenBank/DDBJ whole genome shotgun (WGS) entry which is preliminary data.</text>
</comment>
<accession>A0ABP8H3N2</accession>
<dbReference type="SMART" id="SM00860">
    <property type="entry name" value="SMI1_KNR4"/>
    <property type="match status" value="1"/>
</dbReference>